<sequence>MTSAVGEHERARDEAPYTLDEPAPKVLGFWDQSAFWANLGVSLFAFSGAYTVLAPDADGRPTLSIVAGIAAMAAGTVLGGLMLGLAAVPGARTGRPAMVLLRGLFGARLSYVPTVLNIAQLIGWGTFELIVIADAARALWDGVPRWTYVIVAGVLTTVLTIWPLGSVRLLRRYVTAAVAVALVYFYVQLVREPLPDLTEGSWGGFWIGADAALAVSISWVPMAADYTRHARSARGAFGAASIGYSVTQIVAYVLGLLALALVAGDSAKIFDPFLNVTLGVLFFAVFVLREADQSFADVYSTAVSIQNLVPRADRRVLSVALGAGVTVLALLLDIGDYADFLSLIGSVFVPMLGVLAADFFLGRGRRAGTGDAGGWDTSPTAPSRWGMIAAWAVGIVVYQLINPGTVSRWADFWTDVRDALHFTPHDWMSASLLSFLVAAAAALLIGRISRTAR</sequence>
<keyword evidence="3 6" id="KW-0812">Transmembrane</keyword>
<feature type="transmembrane region" description="Helical" evidence="6">
    <location>
        <begin position="145"/>
        <end position="165"/>
    </location>
</feature>
<accession>A0ABW2XEE2</accession>
<comment type="similarity">
    <text evidence="2">Belongs to the purine-cytosine permease (2.A.39) family.</text>
</comment>
<dbReference type="PANTHER" id="PTHR30569:SF0">
    <property type="entry name" value="CYTOSINE PERMEASE"/>
    <property type="match status" value="1"/>
</dbReference>
<gene>
    <name evidence="7" type="ORF">ACFQZM_04895</name>
</gene>
<dbReference type="EMBL" id="JBHTGP010000003">
    <property type="protein sequence ID" value="MFD0683824.1"/>
    <property type="molecule type" value="Genomic_DNA"/>
</dbReference>
<evidence type="ECO:0000313" key="7">
    <source>
        <dbReference type="EMBL" id="MFD0683824.1"/>
    </source>
</evidence>
<dbReference type="Pfam" id="PF02133">
    <property type="entry name" value="Transp_cyt_pur"/>
    <property type="match status" value="1"/>
</dbReference>
<evidence type="ECO:0000256" key="3">
    <source>
        <dbReference type="ARBA" id="ARBA00022692"/>
    </source>
</evidence>
<evidence type="ECO:0000256" key="4">
    <source>
        <dbReference type="ARBA" id="ARBA00022989"/>
    </source>
</evidence>
<feature type="transmembrane region" description="Helical" evidence="6">
    <location>
        <begin position="35"/>
        <end position="53"/>
    </location>
</feature>
<feature type="transmembrane region" description="Helical" evidence="6">
    <location>
        <begin position="236"/>
        <end position="263"/>
    </location>
</feature>
<evidence type="ECO:0000256" key="5">
    <source>
        <dbReference type="ARBA" id="ARBA00023136"/>
    </source>
</evidence>
<feature type="transmembrane region" description="Helical" evidence="6">
    <location>
        <begin position="269"/>
        <end position="288"/>
    </location>
</feature>
<evidence type="ECO:0000256" key="2">
    <source>
        <dbReference type="ARBA" id="ARBA00008974"/>
    </source>
</evidence>
<dbReference type="InterPro" id="IPR001248">
    <property type="entry name" value="Pur-cyt_permease"/>
</dbReference>
<comment type="caution">
    <text evidence="7">The sequence shown here is derived from an EMBL/GenBank/DDBJ whole genome shotgun (WGS) entry which is preliminary data.</text>
</comment>
<protein>
    <submittedName>
        <fullName evidence="7">Purine-cytosine permease family protein</fullName>
    </submittedName>
</protein>
<feature type="transmembrane region" description="Helical" evidence="6">
    <location>
        <begin position="340"/>
        <end position="361"/>
    </location>
</feature>
<feature type="transmembrane region" description="Helical" evidence="6">
    <location>
        <begin position="382"/>
        <end position="401"/>
    </location>
</feature>
<comment type="subcellular location">
    <subcellularLocation>
        <location evidence="1">Membrane</location>
        <topology evidence="1">Multi-pass membrane protein</topology>
    </subcellularLocation>
</comment>
<name>A0ABW2XEE2_9ACTN</name>
<feature type="transmembrane region" description="Helical" evidence="6">
    <location>
        <begin position="109"/>
        <end position="133"/>
    </location>
</feature>
<keyword evidence="5 6" id="KW-0472">Membrane</keyword>
<feature type="transmembrane region" description="Helical" evidence="6">
    <location>
        <begin position="427"/>
        <end position="446"/>
    </location>
</feature>
<proteinExistence type="inferred from homology"/>
<evidence type="ECO:0000313" key="8">
    <source>
        <dbReference type="Proteomes" id="UP001597063"/>
    </source>
</evidence>
<feature type="transmembrane region" description="Helical" evidence="6">
    <location>
        <begin position="172"/>
        <end position="190"/>
    </location>
</feature>
<dbReference type="Gene3D" id="1.10.4160.10">
    <property type="entry name" value="Hydantoin permease"/>
    <property type="match status" value="1"/>
</dbReference>
<feature type="transmembrane region" description="Helical" evidence="6">
    <location>
        <begin position="316"/>
        <end position="334"/>
    </location>
</feature>
<dbReference type="Proteomes" id="UP001597063">
    <property type="component" value="Unassembled WGS sequence"/>
</dbReference>
<organism evidence="7 8">
    <name type="scientific">Actinomadura fibrosa</name>
    <dbReference type="NCBI Taxonomy" id="111802"/>
    <lineage>
        <taxon>Bacteria</taxon>
        <taxon>Bacillati</taxon>
        <taxon>Actinomycetota</taxon>
        <taxon>Actinomycetes</taxon>
        <taxon>Streptosporangiales</taxon>
        <taxon>Thermomonosporaceae</taxon>
        <taxon>Actinomadura</taxon>
    </lineage>
</organism>
<keyword evidence="8" id="KW-1185">Reference proteome</keyword>
<evidence type="ECO:0000256" key="1">
    <source>
        <dbReference type="ARBA" id="ARBA00004141"/>
    </source>
</evidence>
<keyword evidence="4 6" id="KW-1133">Transmembrane helix</keyword>
<dbReference type="PANTHER" id="PTHR30569">
    <property type="entry name" value="CYTOSINE TRANSPORTER CODB"/>
    <property type="match status" value="1"/>
</dbReference>
<dbReference type="InterPro" id="IPR030191">
    <property type="entry name" value="CodB"/>
</dbReference>
<feature type="transmembrane region" description="Helical" evidence="6">
    <location>
        <begin position="202"/>
        <end position="224"/>
    </location>
</feature>
<evidence type="ECO:0000256" key="6">
    <source>
        <dbReference type="SAM" id="Phobius"/>
    </source>
</evidence>
<reference evidence="8" key="1">
    <citation type="journal article" date="2019" name="Int. J. Syst. Evol. Microbiol.">
        <title>The Global Catalogue of Microorganisms (GCM) 10K type strain sequencing project: providing services to taxonomists for standard genome sequencing and annotation.</title>
        <authorList>
            <consortium name="The Broad Institute Genomics Platform"/>
            <consortium name="The Broad Institute Genome Sequencing Center for Infectious Disease"/>
            <person name="Wu L."/>
            <person name="Ma J."/>
        </authorList>
    </citation>
    <scope>NUCLEOTIDE SEQUENCE [LARGE SCALE GENOMIC DNA]</scope>
    <source>
        <strain evidence="8">JCM 9371</strain>
    </source>
</reference>
<feature type="transmembrane region" description="Helical" evidence="6">
    <location>
        <begin position="65"/>
        <end position="88"/>
    </location>
</feature>
<dbReference type="RefSeq" id="WP_131760173.1">
    <property type="nucleotide sequence ID" value="NZ_CAACUY010000105.1"/>
</dbReference>